<feature type="chain" id="PRO_5043743144" description="superoxide dismutase" evidence="8">
    <location>
        <begin position="20"/>
        <end position="310"/>
    </location>
</feature>
<evidence type="ECO:0000256" key="5">
    <source>
        <dbReference type="ARBA" id="ARBA00022525"/>
    </source>
</evidence>
<dbReference type="PANTHER" id="PTHR20910">
    <property type="entry name" value="AGAP001623-PA"/>
    <property type="match status" value="1"/>
</dbReference>
<proteinExistence type="inferred from homology"/>
<gene>
    <name evidence="9" type="primary">SOD4</name>
    <name evidence="9" type="ORF">LTR25_009999</name>
</gene>
<evidence type="ECO:0000256" key="8">
    <source>
        <dbReference type="SAM" id="SignalP"/>
    </source>
</evidence>
<keyword evidence="8" id="KW-0732">Signal</keyword>
<dbReference type="EMBL" id="JAXLQG010000023">
    <property type="protein sequence ID" value="KAK5529262.1"/>
    <property type="molecule type" value="Genomic_DNA"/>
</dbReference>
<dbReference type="InterPro" id="IPR036423">
    <property type="entry name" value="SOD-like_Cu/Zn_dom_sf"/>
</dbReference>
<name>A0AAV9PTP3_9PEZI</name>
<sequence>MNLLTFILSCALLALSVLAQSSTDAPITENNPTKATFQAVLQENKPVQGQITGVSNDNGTGVAFNINFFDFPDASAGPFLYHIHVLPVPQDGNCTGTLGHLTPYGRNDTPPCDATQPSTCQPGDLSGKHGTIADTAREKNFQLTYLDLYLSTDPQSPAFFGNRSVVVHAANGTRLNCANFTQQIATNVTSNGTQTAGSTSSTSPTATHTGGAVQVLASWCWAWLCCSRDCRCNGHALSKRHSSRLFPHARDQGLKLELEISWDYSFLLPHTYISRFDCSTRTQKTCCLTSFYPSQQIDSLTNVIQQNNEL</sequence>
<evidence type="ECO:0000256" key="7">
    <source>
        <dbReference type="ARBA" id="ARBA00049204"/>
    </source>
</evidence>
<dbReference type="SUPFAM" id="SSF49329">
    <property type="entry name" value="Cu,Zn superoxide dismutase-like"/>
    <property type="match status" value="1"/>
</dbReference>
<reference evidence="9 10" key="1">
    <citation type="submission" date="2023-06" db="EMBL/GenBank/DDBJ databases">
        <title>Black Yeasts Isolated from many extreme environments.</title>
        <authorList>
            <person name="Coleine C."/>
            <person name="Stajich J.E."/>
            <person name="Selbmann L."/>
        </authorList>
    </citation>
    <scope>NUCLEOTIDE SEQUENCE [LARGE SCALE GENOMIC DNA]</scope>
    <source>
        <strain evidence="9 10">CCFEE 5887</strain>
    </source>
</reference>
<dbReference type="FunFam" id="2.60.40.200:FF:000007">
    <property type="entry name" value="Cell surface Cu-only superoxide dismutase 5"/>
    <property type="match status" value="1"/>
</dbReference>
<evidence type="ECO:0000313" key="9">
    <source>
        <dbReference type="EMBL" id="KAK5529262.1"/>
    </source>
</evidence>
<dbReference type="PANTHER" id="PTHR20910:SF1">
    <property type="entry name" value="SUPEROXIDE DISMUTASE COPPER_ZINC BINDING DOMAIN-CONTAINING PROTEIN"/>
    <property type="match status" value="1"/>
</dbReference>
<dbReference type="Gene3D" id="2.60.40.200">
    <property type="entry name" value="Superoxide dismutase, copper/zinc binding domain"/>
    <property type="match status" value="1"/>
</dbReference>
<organism evidence="9 10">
    <name type="scientific">Vermiconidia calcicola</name>
    <dbReference type="NCBI Taxonomy" id="1690605"/>
    <lineage>
        <taxon>Eukaryota</taxon>
        <taxon>Fungi</taxon>
        <taxon>Dikarya</taxon>
        <taxon>Ascomycota</taxon>
        <taxon>Pezizomycotina</taxon>
        <taxon>Dothideomycetes</taxon>
        <taxon>Dothideomycetidae</taxon>
        <taxon>Mycosphaerellales</taxon>
        <taxon>Extremaceae</taxon>
        <taxon>Vermiconidia</taxon>
    </lineage>
</organism>
<comment type="similarity">
    <text evidence="3">Belongs to the Cu-Zn superoxide dismutase family.</text>
</comment>
<comment type="catalytic activity">
    <reaction evidence="7">
        <text>2 superoxide + 2 H(+) = H2O2 + O2</text>
        <dbReference type="Rhea" id="RHEA:20696"/>
        <dbReference type="ChEBI" id="CHEBI:15378"/>
        <dbReference type="ChEBI" id="CHEBI:15379"/>
        <dbReference type="ChEBI" id="CHEBI:16240"/>
        <dbReference type="ChEBI" id="CHEBI:18421"/>
        <dbReference type="EC" id="1.15.1.1"/>
    </reaction>
</comment>
<evidence type="ECO:0000256" key="6">
    <source>
        <dbReference type="ARBA" id="ARBA00022862"/>
    </source>
</evidence>
<keyword evidence="5" id="KW-0964">Secreted</keyword>
<dbReference type="InterPro" id="IPR053257">
    <property type="entry name" value="Cu-only_SOD"/>
</dbReference>
<evidence type="ECO:0000313" key="10">
    <source>
        <dbReference type="Proteomes" id="UP001345827"/>
    </source>
</evidence>
<comment type="caution">
    <text evidence="9">The sequence shown here is derived from an EMBL/GenBank/DDBJ whole genome shotgun (WGS) entry which is preliminary data.</text>
</comment>
<comment type="subcellular location">
    <subcellularLocation>
        <location evidence="1">Cell envelope</location>
    </subcellularLocation>
    <subcellularLocation>
        <location evidence="2">Secreted</location>
    </subcellularLocation>
</comment>
<evidence type="ECO:0000256" key="2">
    <source>
        <dbReference type="ARBA" id="ARBA00004613"/>
    </source>
</evidence>
<evidence type="ECO:0000256" key="1">
    <source>
        <dbReference type="ARBA" id="ARBA00004196"/>
    </source>
</evidence>
<protein>
    <recommendedName>
        <fullName evidence="4">superoxide dismutase</fullName>
        <ecNumber evidence="4">1.15.1.1</ecNumber>
    </recommendedName>
</protein>
<dbReference type="Proteomes" id="UP001345827">
    <property type="component" value="Unassembled WGS sequence"/>
</dbReference>
<dbReference type="AlphaFoldDB" id="A0AAV9PTP3"/>
<keyword evidence="9" id="KW-0560">Oxidoreductase</keyword>
<evidence type="ECO:0000256" key="3">
    <source>
        <dbReference type="ARBA" id="ARBA00010457"/>
    </source>
</evidence>
<evidence type="ECO:0000256" key="4">
    <source>
        <dbReference type="ARBA" id="ARBA00012682"/>
    </source>
</evidence>
<dbReference type="GO" id="GO:0004784">
    <property type="term" value="F:superoxide dismutase activity"/>
    <property type="evidence" value="ECO:0007669"/>
    <property type="project" value="UniProtKB-EC"/>
</dbReference>
<accession>A0AAV9PTP3</accession>
<dbReference type="GO" id="GO:0005576">
    <property type="term" value="C:extracellular region"/>
    <property type="evidence" value="ECO:0007669"/>
    <property type="project" value="UniProtKB-SubCell"/>
</dbReference>
<keyword evidence="6" id="KW-0049">Antioxidant</keyword>
<feature type="signal peptide" evidence="8">
    <location>
        <begin position="1"/>
        <end position="19"/>
    </location>
</feature>
<keyword evidence="10" id="KW-1185">Reference proteome</keyword>
<dbReference type="EC" id="1.15.1.1" evidence="4"/>
<dbReference type="GO" id="GO:0046872">
    <property type="term" value="F:metal ion binding"/>
    <property type="evidence" value="ECO:0007669"/>
    <property type="project" value="InterPro"/>
</dbReference>